<proteinExistence type="predicted"/>
<dbReference type="EMBL" id="JAZDWU010000003">
    <property type="protein sequence ID" value="KAL0008479.1"/>
    <property type="molecule type" value="Genomic_DNA"/>
</dbReference>
<gene>
    <name evidence="2" type="ORF">SO802_009981</name>
</gene>
<accession>A0AAW2DEC4</accession>
<feature type="region of interest" description="Disordered" evidence="1">
    <location>
        <begin position="37"/>
        <end position="78"/>
    </location>
</feature>
<organism evidence="2 3">
    <name type="scientific">Lithocarpus litseifolius</name>
    <dbReference type="NCBI Taxonomy" id="425828"/>
    <lineage>
        <taxon>Eukaryota</taxon>
        <taxon>Viridiplantae</taxon>
        <taxon>Streptophyta</taxon>
        <taxon>Embryophyta</taxon>
        <taxon>Tracheophyta</taxon>
        <taxon>Spermatophyta</taxon>
        <taxon>Magnoliopsida</taxon>
        <taxon>eudicotyledons</taxon>
        <taxon>Gunneridae</taxon>
        <taxon>Pentapetalae</taxon>
        <taxon>rosids</taxon>
        <taxon>fabids</taxon>
        <taxon>Fagales</taxon>
        <taxon>Fagaceae</taxon>
        <taxon>Lithocarpus</taxon>
    </lineage>
</organism>
<protein>
    <submittedName>
        <fullName evidence="2">Uncharacterized protein</fullName>
    </submittedName>
</protein>
<reference evidence="2 3" key="1">
    <citation type="submission" date="2024-01" db="EMBL/GenBank/DDBJ databases">
        <title>A telomere-to-telomere, gap-free genome of sweet tea (Lithocarpus litseifolius).</title>
        <authorList>
            <person name="Zhou J."/>
        </authorList>
    </citation>
    <scope>NUCLEOTIDE SEQUENCE [LARGE SCALE GENOMIC DNA]</scope>
    <source>
        <strain evidence="2">Zhou-2022a</strain>
        <tissue evidence="2">Leaf</tissue>
    </source>
</reference>
<comment type="caution">
    <text evidence="2">The sequence shown here is derived from an EMBL/GenBank/DDBJ whole genome shotgun (WGS) entry which is preliminary data.</text>
</comment>
<evidence type="ECO:0000313" key="3">
    <source>
        <dbReference type="Proteomes" id="UP001459277"/>
    </source>
</evidence>
<dbReference type="Proteomes" id="UP001459277">
    <property type="component" value="Unassembled WGS sequence"/>
</dbReference>
<evidence type="ECO:0000313" key="2">
    <source>
        <dbReference type="EMBL" id="KAL0008479.1"/>
    </source>
</evidence>
<feature type="compositionally biased region" description="Acidic residues" evidence="1">
    <location>
        <begin position="39"/>
        <end position="55"/>
    </location>
</feature>
<dbReference type="AlphaFoldDB" id="A0AAW2DEC4"/>
<evidence type="ECO:0000256" key="1">
    <source>
        <dbReference type="SAM" id="MobiDB-lite"/>
    </source>
</evidence>
<name>A0AAW2DEC4_9ROSI</name>
<sequence length="104" mass="11691">MRIFRWKGIEIPQDISLLTTPSAINKLTITRIRVRLLGDEEEGDQEEGEAMETETEAVGQPSSSRGRGKRSRASSSLNVPPDAFQIILEKIDELREVQNEHSNS</sequence>
<keyword evidence="3" id="KW-1185">Reference proteome</keyword>